<gene>
    <name evidence="1" type="ORF">V6N11_060091</name>
</gene>
<proteinExistence type="predicted"/>
<evidence type="ECO:0000313" key="2">
    <source>
        <dbReference type="Proteomes" id="UP001396334"/>
    </source>
</evidence>
<dbReference type="EMBL" id="JBBPBN010000266">
    <property type="protein sequence ID" value="KAK8491012.1"/>
    <property type="molecule type" value="Genomic_DNA"/>
</dbReference>
<evidence type="ECO:0000313" key="1">
    <source>
        <dbReference type="EMBL" id="KAK8491012.1"/>
    </source>
</evidence>
<reference evidence="1 2" key="1">
    <citation type="journal article" date="2024" name="G3 (Bethesda)">
        <title>Genome assembly of Hibiscus sabdariffa L. provides insights into metabolisms of medicinal natural products.</title>
        <authorList>
            <person name="Kim T."/>
        </authorList>
    </citation>
    <scope>NUCLEOTIDE SEQUENCE [LARGE SCALE GENOMIC DNA]</scope>
    <source>
        <strain evidence="1">TK-2024</strain>
        <tissue evidence="1">Old leaves</tissue>
    </source>
</reference>
<protein>
    <submittedName>
        <fullName evidence="1">Uncharacterized protein</fullName>
    </submittedName>
</protein>
<name>A0ABR2ADH8_9ROSI</name>
<sequence>MVIITCLKDRLWHVMFELIIYIEAYKGGIYLQSDAATMAAISRFLAVFLIFGLSTSDSGFGVEASQAFPGSSMHVMLPEHRMKLPSPPSPTMNRAVHHYPMPLPPMPPPPAPTST</sequence>
<dbReference type="Proteomes" id="UP001396334">
    <property type="component" value="Unassembled WGS sequence"/>
</dbReference>
<comment type="caution">
    <text evidence="1">The sequence shown here is derived from an EMBL/GenBank/DDBJ whole genome shotgun (WGS) entry which is preliminary data.</text>
</comment>
<accession>A0ABR2ADH8</accession>
<organism evidence="1 2">
    <name type="scientific">Hibiscus sabdariffa</name>
    <name type="common">roselle</name>
    <dbReference type="NCBI Taxonomy" id="183260"/>
    <lineage>
        <taxon>Eukaryota</taxon>
        <taxon>Viridiplantae</taxon>
        <taxon>Streptophyta</taxon>
        <taxon>Embryophyta</taxon>
        <taxon>Tracheophyta</taxon>
        <taxon>Spermatophyta</taxon>
        <taxon>Magnoliopsida</taxon>
        <taxon>eudicotyledons</taxon>
        <taxon>Gunneridae</taxon>
        <taxon>Pentapetalae</taxon>
        <taxon>rosids</taxon>
        <taxon>malvids</taxon>
        <taxon>Malvales</taxon>
        <taxon>Malvaceae</taxon>
        <taxon>Malvoideae</taxon>
        <taxon>Hibiscus</taxon>
    </lineage>
</organism>
<keyword evidence="2" id="KW-1185">Reference proteome</keyword>